<keyword evidence="1" id="KW-0472">Membrane</keyword>
<keyword evidence="1" id="KW-0812">Transmembrane</keyword>
<feature type="transmembrane region" description="Helical" evidence="1">
    <location>
        <begin position="12"/>
        <end position="31"/>
    </location>
</feature>
<evidence type="ECO:0000256" key="1">
    <source>
        <dbReference type="SAM" id="Phobius"/>
    </source>
</evidence>
<keyword evidence="1" id="KW-1133">Transmembrane helix</keyword>
<sequence>MKENPRAGQRLRRGVCIGAVGCVLLLLYTSGPRKHRWIEPAVVDAPEEALTVAPVQSSETVEVKIESSSSTAGSKCKWEQVEGGEDNRYPGFCEGLLTVNGDSSDQCKELCCESKECQGWQYRGDLGCRHSTRKNHGWCEPTAPSPWKGHKIATRRAAGDCEWEEKVQRSQCKGLGPRRPVKGEPWTTPEECAKECCSVESCDMYQFREDKGCFWGKANYCDTDKGPHAWEPFKGGRKLR</sequence>
<name>A0A7S2X738_9EUKA</name>
<proteinExistence type="predicted"/>
<dbReference type="AlphaFoldDB" id="A0A7S2X738"/>
<dbReference type="EMBL" id="HBHP01006322">
    <property type="protein sequence ID" value="CAD9751881.1"/>
    <property type="molecule type" value="Transcribed_RNA"/>
</dbReference>
<gene>
    <name evidence="2" type="ORF">LSP00402_LOCUS3914</name>
</gene>
<evidence type="ECO:0000313" key="2">
    <source>
        <dbReference type="EMBL" id="CAD9751881.1"/>
    </source>
</evidence>
<reference evidence="2" key="1">
    <citation type="submission" date="2021-01" db="EMBL/GenBank/DDBJ databases">
        <authorList>
            <person name="Corre E."/>
            <person name="Pelletier E."/>
            <person name="Niang G."/>
            <person name="Scheremetjew M."/>
            <person name="Finn R."/>
            <person name="Kale V."/>
            <person name="Holt S."/>
            <person name="Cochrane G."/>
            <person name="Meng A."/>
            <person name="Brown T."/>
            <person name="Cohen L."/>
        </authorList>
    </citation>
    <scope>NUCLEOTIDE SEQUENCE</scope>
    <source>
        <strain evidence="2">CCMP622</strain>
    </source>
</reference>
<organism evidence="2">
    <name type="scientific">Lotharella oceanica</name>
    <dbReference type="NCBI Taxonomy" id="641309"/>
    <lineage>
        <taxon>Eukaryota</taxon>
        <taxon>Sar</taxon>
        <taxon>Rhizaria</taxon>
        <taxon>Cercozoa</taxon>
        <taxon>Chlorarachniophyceae</taxon>
        <taxon>Lotharella</taxon>
    </lineage>
</organism>
<accession>A0A7S2X738</accession>
<protein>
    <submittedName>
        <fullName evidence="2">Uncharacterized protein</fullName>
    </submittedName>
</protein>